<keyword evidence="4" id="KW-1185">Reference proteome</keyword>
<feature type="region of interest" description="Disordered" evidence="1">
    <location>
        <begin position="1"/>
        <end position="29"/>
    </location>
</feature>
<reference evidence="3 4" key="1">
    <citation type="submission" date="2023-07" db="EMBL/GenBank/DDBJ databases">
        <title>Sorghum-associated microbial communities from plants grown in Nebraska, USA.</title>
        <authorList>
            <person name="Schachtman D."/>
        </authorList>
    </citation>
    <scope>NUCLEOTIDE SEQUENCE [LARGE SCALE GENOMIC DNA]</scope>
    <source>
        <strain evidence="3 4">DS1781</strain>
    </source>
</reference>
<keyword evidence="2" id="KW-0472">Membrane</keyword>
<evidence type="ECO:0000313" key="3">
    <source>
        <dbReference type="EMBL" id="MDR6538961.1"/>
    </source>
</evidence>
<proteinExistence type="predicted"/>
<gene>
    <name evidence="3" type="ORF">J2739_004756</name>
</gene>
<keyword evidence="2" id="KW-1133">Transmembrane helix</keyword>
<accession>A0ABU1NLS2</accession>
<evidence type="ECO:0000256" key="2">
    <source>
        <dbReference type="SAM" id="Phobius"/>
    </source>
</evidence>
<dbReference type="RefSeq" id="WP_309906254.1">
    <property type="nucleotide sequence ID" value="NZ_JAVDRF010000013.1"/>
</dbReference>
<name>A0ABU1NLS2_9BURK</name>
<sequence length="66" mass="7510">MKDEHDTNTGWWTDRPDREPRASSFSPISGPFRRRKAERVWTKAALIVALMAGLGWSLLNLARALT</sequence>
<evidence type="ECO:0000256" key="1">
    <source>
        <dbReference type="SAM" id="MobiDB-lite"/>
    </source>
</evidence>
<dbReference type="Proteomes" id="UP001184230">
    <property type="component" value="Unassembled WGS sequence"/>
</dbReference>
<dbReference type="EMBL" id="JAVDRF010000013">
    <property type="protein sequence ID" value="MDR6538961.1"/>
    <property type="molecule type" value="Genomic_DNA"/>
</dbReference>
<comment type="caution">
    <text evidence="3">The sequence shown here is derived from an EMBL/GenBank/DDBJ whole genome shotgun (WGS) entry which is preliminary data.</text>
</comment>
<evidence type="ECO:0000313" key="4">
    <source>
        <dbReference type="Proteomes" id="UP001184230"/>
    </source>
</evidence>
<protein>
    <submittedName>
        <fullName evidence="3">Uncharacterized protein</fullName>
    </submittedName>
</protein>
<organism evidence="3 4">
    <name type="scientific">Variovorax soli</name>
    <dbReference type="NCBI Taxonomy" id="376815"/>
    <lineage>
        <taxon>Bacteria</taxon>
        <taxon>Pseudomonadati</taxon>
        <taxon>Pseudomonadota</taxon>
        <taxon>Betaproteobacteria</taxon>
        <taxon>Burkholderiales</taxon>
        <taxon>Comamonadaceae</taxon>
        <taxon>Variovorax</taxon>
    </lineage>
</organism>
<keyword evidence="2" id="KW-0812">Transmembrane</keyword>
<feature type="transmembrane region" description="Helical" evidence="2">
    <location>
        <begin position="40"/>
        <end position="59"/>
    </location>
</feature>